<dbReference type="PROSITE" id="PS50002">
    <property type="entry name" value="SH3"/>
    <property type="match status" value="1"/>
</dbReference>
<feature type="transmembrane region" description="Helical" evidence="6">
    <location>
        <begin position="178"/>
        <end position="199"/>
    </location>
</feature>
<dbReference type="InterPro" id="IPR036028">
    <property type="entry name" value="SH3-like_dom_sf"/>
</dbReference>
<comment type="caution">
    <text evidence="10">The sequence shown here is derived from an EMBL/GenBank/DDBJ whole genome shotgun (WGS) entry which is preliminary data.</text>
</comment>
<gene>
    <name evidence="10" type="ORF">K7432_008322</name>
</gene>
<keyword evidence="2" id="KW-0677">Repeat</keyword>
<keyword evidence="7" id="KW-0732">Signal</keyword>
<dbReference type="InterPro" id="IPR036943">
    <property type="entry name" value="FN_type2_sf"/>
</dbReference>
<dbReference type="Gene3D" id="2.30.30.40">
    <property type="entry name" value="SH3 Domains"/>
    <property type="match status" value="1"/>
</dbReference>
<organism evidence="10 11">
    <name type="scientific">Basidiobolus ranarum</name>
    <dbReference type="NCBI Taxonomy" id="34480"/>
    <lineage>
        <taxon>Eukaryota</taxon>
        <taxon>Fungi</taxon>
        <taxon>Fungi incertae sedis</taxon>
        <taxon>Zoopagomycota</taxon>
        <taxon>Entomophthoromycotina</taxon>
        <taxon>Basidiobolomycetes</taxon>
        <taxon>Basidiobolales</taxon>
        <taxon>Basidiobolaceae</taxon>
        <taxon>Basidiobolus</taxon>
    </lineage>
</organism>
<keyword evidence="6" id="KW-1133">Transmembrane helix</keyword>
<evidence type="ECO:0008006" key="12">
    <source>
        <dbReference type="Google" id="ProtNLM"/>
    </source>
</evidence>
<dbReference type="InterPro" id="IPR000562">
    <property type="entry name" value="FN_type2_dom"/>
</dbReference>
<feature type="signal peptide" evidence="7">
    <location>
        <begin position="1"/>
        <end position="25"/>
    </location>
</feature>
<dbReference type="Gene3D" id="2.10.10.10">
    <property type="entry name" value="Fibronectin, type II, collagen-binding"/>
    <property type="match status" value="1"/>
</dbReference>
<evidence type="ECO:0000313" key="10">
    <source>
        <dbReference type="EMBL" id="KAK9710618.1"/>
    </source>
</evidence>
<evidence type="ECO:0000259" key="9">
    <source>
        <dbReference type="PROSITE" id="PS51092"/>
    </source>
</evidence>
<evidence type="ECO:0000259" key="8">
    <source>
        <dbReference type="PROSITE" id="PS50002"/>
    </source>
</evidence>
<keyword evidence="6" id="KW-0812">Transmembrane</keyword>
<dbReference type="InterPro" id="IPR001452">
    <property type="entry name" value="SH3_domain"/>
</dbReference>
<dbReference type="SUPFAM" id="SSF57440">
    <property type="entry name" value="Kringle-like"/>
    <property type="match status" value="1"/>
</dbReference>
<dbReference type="Proteomes" id="UP001479436">
    <property type="component" value="Unassembled WGS sequence"/>
</dbReference>
<dbReference type="EMBL" id="JASJQH010007331">
    <property type="protein sequence ID" value="KAK9710618.1"/>
    <property type="molecule type" value="Genomic_DNA"/>
</dbReference>
<accession>A0ABR2VYT0</accession>
<evidence type="ECO:0000256" key="3">
    <source>
        <dbReference type="ARBA" id="ARBA00023157"/>
    </source>
</evidence>
<dbReference type="InterPro" id="IPR013806">
    <property type="entry name" value="Kringle-like"/>
</dbReference>
<feature type="region of interest" description="Disordered" evidence="5">
    <location>
        <begin position="138"/>
        <end position="175"/>
    </location>
</feature>
<keyword evidence="3" id="KW-1015">Disulfide bond</keyword>
<keyword evidence="11" id="KW-1185">Reference proteome</keyword>
<dbReference type="SUPFAM" id="SSF50044">
    <property type="entry name" value="SH3-domain"/>
    <property type="match status" value="1"/>
</dbReference>
<evidence type="ECO:0000256" key="1">
    <source>
        <dbReference type="ARBA" id="ARBA00022443"/>
    </source>
</evidence>
<reference evidence="10 11" key="1">
    <citation type="submission" date="2023-04" db="EMBL/GenBank/DDBJ databases">
        <title>Genome of Basidiobolus ranarum AG-B5.</title>
        <authorList>
            <person name="Stajich J.E."/>
            <person name="Carter-House D."/>
            <person name="Gryganskyi A."/>
        </authorList>
    </citation>
    <scope>NUCLEOTIDE SEQUENCE [LARGE SCALE GENOMIC DNA]</scope>
    <source>
        <strain evidence="10 11">AG-B5</strain>
    </source>
</reference>
<sequence>MKLHLPYVLVTALSLLATNLSLVSAINPTVVFSDCAPSFVYKGVQYQGCTETDNQGKPWCFLRQSTLQDNWGYCQEDTIPVQMGSFNGQDVECDITSDAGNGTVVHGCFSALVGPDKTLLCHSSKVNSLVRCNASKLDTPPKKPLSAHPSENLPASDEIKNDQISTGSQPSSTKISTGTIGGIVAVVVVGVAGLALLMYRRQQSKKYSKSQLSGRYSSGYDTNIFEDAKLPPPHLQKTYTVVNTYTPTLGDELEIYPGDQVTVIVEYDDGWVQGINETRGRVKGVFPKHCVELISESTSLA</sequence>
<protein>
    <recommendedName>
        <fullName evidence="12">SH3 domain-containing protein</fullName>
    </recommendedName>
</protein>
<feature type="domain" description="SH3" evidence="8">
    <location>
        <begin position="234"/>
        <end position="296"/>
    </location>
</feature>
<feature type="compositionally biased region" description="Polar residues" evidence="5">
    <location>
        <begin position="162"/>
        <end position="175"/>
    </location>
</feature>
<evidence type="ECO:0000256" key="5">
    <source>
        <dbReference type="SAM" id="MobiDB-lite"/>
    </source>
</evidence>
<evidence type="ECO:0000256" key="7">
    <source>
        <dbReference type="SAM" id="SignalP"/>
    </source>
</evidence>
<dbReference type="SMART" id="SM00326">
    <property type="entry name" value="SH3"/>
    <property type="match status" value="1"/>
</dbReference>
<evidence type="ECO:0000256" key="2">
    <source>
        <dbReference type="ARBA" id="ARBA00022737"/>
    </source>
</evidence>
<keyword evidence="1 4" id="KW-0728">SH3 domain</keyword>
<dbReference type="PROSITE" id="PS51092">
    <property type="entry name" value="FN2_2"/>
    <property type="match status" value="1"/>
</dbReference>
<feature type="domain" description="Fibronectin type-II" evidence="9">
    <location>
        <begin position="30"/>
        <end position="76"/>
    </location>
</feature>
<evidence type="ECO:0000256" key="4">
    <source>
        <dbReference type="PROSITE-ProRule" id="PRU00192"/>
    </source>
</evidence>
<evidence type="ECO:0000256" key="6">
    <source>
        <dbReference type="SAM" id="Phobius"/>
    </source>
</evidence>
<name>A0ABR2VYT0_9FUNG</name>
<proteinExistence type="predicted"/>
<feature type="chain" id="PRO_5046420717" description="SH3 domain-containing protein" evidence="7">
    <location>
        <begin position="26"/>
        <end position="301"/>
    </location>
</feature>
<keyword evidence="6" id="KW-0472">Membrane</keyword>
<dbReference type="Pfam" id="PF00040">
    <property type="entry name" value="fn2"/>
    <property type="match status" value="1"/>
</dbReference>
<evidence type="ECO:0000313" key="11">
    <source>
        <dbReference type="Proteomes" id="UP001479436"/>
    </source>
</evidence>
<dbReference type="Pfam" id="PF14604">
    <property type="entry name" value="SH3_9"/>
    <property type="match status" value="1"/>
</dbReference>